<dbReference type="Proteomes" id="UP000024376">
    <property type="component" value="Unassembled WGS sequence"/>
</dbReference>
<keyword evidence="3" id="KW-0539">Nucleus</keyword>
<dbReference type="HOGENOM" id="CLU_021804_0_0_1"/>
<accession>A0A024SJ54</accession>
<dbReference type="GO" id="GO:0006397">
    <property type="term" value="P:mRNA processing"/>
    <property type="evidence" value="ECO:0007669"/>
    <property type="project" value="UniProtKB-KW"/>
</dbReference>
<protein>
    <submittedName>
        <fullName evidence="6">mRNA cleavage and polyadenylation specificity factor complex subunit</fullName>
    </submittedName>
</protein>
<dbReference type="GO" id="GO:0005847">
    <property type="term" value="C:mRNA cleavage and polyadenylation specificity factor complex"/>
    <property type="evidence" value="ECO:0007669"/>
    <property type="project" value="TreeGrafter"/>
</dbReference>
<evidence type="ECO:0000256" key="4">
    <source>
        <dbReference type="SAM" id="MobiDB-lite"/>
    </source>
</evidence>
<evidence type="ECO:0000256" key="1">
    <source>
        <dbReference type="ARBA" id="ARBA00004123"/>
    </source>
</evidence>
<evidence type="ECO:0000259" key="5">
    <source>
        <dbReference type="Pfam" id="PF11935"/>
    </source>
</evidence>
<organism evidence="6 7">
    <name type="scientific">Hypocrea jecorina (strain ATCC 56765 / BCRC 32924 / NRRL 11460 / Rut C-30)</name>
    <name type="common">Trichoderma reesei</name>
    <dbReference type="NCBI Taxonomy" id="1344414"/>
    <lineage>
        <taxon>Eukaryota</taxon>
        <taxon>Fungi</taxon>
        <taxon>Dikarya</taxon>
        <taxon>Ascomycota</taxon>
        <taxon>Pezizomycotina</taxon>
        <taxon>Sordariomycetes</taxon>
        <taxon>Hypocreomycetidae</taxon>
        <taxon>Hypocreales</taxon>
        <taxon>Hypocreaceae</taxon>
        <taxon>Trichoderma</taxon>
    </lineage>
</organism>
<evidence type="ECO:0000256" key="2">
    <source>
        <dbReference type="ARBA" id="ARBA00022664"/>
    </source>
</evidence>
<evidence type="ECO:0000256" key="3">
    <source>
        <dbReference type="ARBA" id="ARBA00023242"/>
    </source>
</evidence>
<evidence type="ECO:0000313" key="7">
    <source>
        <dbReference type="Proteomes" id="UP000024376"/>
    </source>
</evidence>
<feature type="region of interest" description="Disordered" evidence="4">
    <location>
        <begin position="721"/>
        <end position="741"/>
    </location>
</feature>
<dbReference type="PANTHER" id="PTHR15245:SF20">
    <property type="entry name" value="SYMPLEKIN"/>
    <property type="match status" value="1"/>
</dbReference>
<dbReference type="OrthoDB" id="331600at2759"/>
<dbReference type="EMBL" id="KI911140">
    <property type="protein sequence ID" value="ETS05761.1"/>
    <property type="molecule type" value="Genomic_DNA"/>
</dbReference>
<dbReference type="InterPro" id="IPR021850">
    <property type="entry name" value="Symplekin/Pta1"/>
</dbReference>
<dbReference type="InterPro" id="IPR032460">
    <property type="entry name" value="Symplekin/Pta1_N"/>
</dbReference>
<reference evidence="7" key="1">
    <citation type="journal article" date="2013" name="Ind. Biotechnol.">
        <title>Comparative genomics analysis of Trichoderma reesei strains.</title>
        <authorList>
            <person name="Koike H."/>
            <person name="Aerts A."/>
            <person name="LaButti K."/>
            <person name="Grigoriev I.V."/>
            <person name="Baker S.E."/>
        </authorList>
    </citation>
    <scope>NUCLEOTIDE SEQUENCE [LARGE SCALE GENOMIC DNA]</scope>
    <source>
        <strain evidence="7">ATCC 56765 / BCRC 32924 / NRRL 11460 / Rut C-30</strain>
    </source>
</reference>
<dbReference type="AlphaFoldDB" id="A0A024SJ54"/>
<dbReference type="InterPro" id="IPR011989">
    <property type="entry name" value="ARM-like"/>
</dbReference>
<name>A0A024SJ54_HYPJR</name>
<dbReference type="Gene3D" id="1.25.10.10">
    <property type="entry name" value="Leucine-rich Repeat Variant"/>
    <property type="match status" value="1"/>
</dbReference>
<dbReference type="Pfam" id="PF11935">
    <property type="entry name" value="SYMPK_PTA1_N"/>
    <property type="match status" value="1"/>
</dbReference>
<gene>
    <name evidence="6" type="ORF">M419DRAFT_72193</name>
</gene>
<proteinExistence type="predicted"/>
<feature type="domain" description="Symplekin/Pta1 N-terminal" evidence="5">
    <location>
        <begin position="100"/>
        <end position="319"/>
    </location>
</feature>
<dbReference type="PANTHER" id="PTHR15245">
    <property type="entry name" value="SYMPLEKIN-RELATED"/>
    <property type="match status" value="1"/>
</dbReference>
<comment type="subcellular location">
    <subcellularLocation>
        <location evidence="1">Nucleus</location>
    </subcellularLocation>
</comment>
<dbReference type="SUPFAM" id="SSF48371">
    <property type="entry name" value="ARM repeat"/>
    <property type="match status" value="1"/>
</dbReference>
<feature type="region of interest" description="Disordered" evidence="4">
    <location>
        <begin position="407"/>
        <end position="429"/>
    </location>
</feature>
<keyword evidence="2" id="KW-0507">mRNA processing</keyword>
<dbReference type="KEGG" id="trr:M419DRAFT_72193"/>
<dbReference type="InterPro" id="IPR016024">
    <property type="entry name" value="ARM-type_fold"/>
</dbReference>
<feature type="compositionally biased region" description="Polar residues" evidence="4">
    <location>
        <begin position="408"/>
        <end position="421"/>
    </location>
</feature>
<sequence>MASSSSSSSPSSSSTLSVPDQIRQLNDARKLVLGDVKYYPSVVRGILPIVGPKAPIELRRWVTDFLAEAFATPALPNSEKETMQPYVLTTLESLIETEVDAQVLRNVIQAAASIYPLAMRWIINNSYDTVTWERMVSIKHKILQLWDSAPPTVRICCIKFAQRVVLAQTVASGAEHRYGGGLDVSLDKVPPNHQTLDPRMLEAEASGLLDRMLSIFQGNNDGLLVDATLNCLSIMARTRPSTSSRILNALLSFNPLQAANSPLTPKTKVMIKSMEKTSRLLLIHLSKRDPHNPIVPRIQQHVETTMRMVAELFDSAGRKRPLEPKPQDGYDAKRQRIEASQIQIPPLGPGPHSLADVFTLIGNDGLKYFDVSQVPPSLVARITVNTLCRLDAQVLAKAVDGVRDRLETLNNSPPAELNPNTAPLGVEEDEDDYEPDFYQAEDTEQILNKLDNAPAPAAAEPRISLDDTLGLRSFSLPQPQPLTPEMALTAGKATVTSVLDMMKSLDDSGTKKQKAGFNRLAASSESRDSWMTILTRLATRSSAGLEEITVKDEAADDSKRTPSLNNSIREILYNYIMEDFRKHIDVAVSWLCEEWYNDRVQRKAGSGGGGGGDQPTYYEKCTLRLIDGFLPYLHPQDKVLTRFLSEIPELNRAILSRVKHMCRDPSVTQLALTSLLYLVIMRPPVKEAALDVVQDIWTEFEDARPMASKYLSKYRPQFLENATKENKDSPTPAPAGTAITT</sequence>
<evidence type="ECO:0000313" key="6">
    <source>
        <dbReference type="EMBL" id="ETS05761.1"/>
    </source>
</evidence>